<sequence>MVAGAVALAAVVAGCGGGDDDDAQAPEDGGRAAIALIEPASLTPPNVAESAGQEIVDALFTGLVDYDASGNAKPTGLATSITTQDRKQWTITLTPGWTFHDGTPVTASSFVDAWNYGASSGQANSDYYSLIEGFDEVAPTEDGSPGPATAMSGLKVVDDGTFTVTLSQPDNSFETQLGYAAFLPLPAKALEDPKAYDDAPIGNGPFRMKGSWQHNELIAVDRWDAYKGTKPKLQGIDFRLYASMDTAYNDLLSGTVDVMTALPAAQLASAPDEFGDRYATFPSSYFAYLGLPSADPELRDVRVRRALSMAIDRQQLSDVVFHGTRVPADAYVGPTVPGYRKGSCGETCTYDPVQAKELLSEAGGLDEITVTYNADGPHKEWVEALCNQVSANLDVQCIATAVPDFSVLVERLMRASAAEQPFGPFRMAYSMDWPTLENFLSSLYSSSGSSNLYGYANDQVDSLLAKGRGEPDQEAAIPDWQAAEDRVAQDVPVVPLFFGTTATLRSERVAGLHVDTFERIDKIALSVTQ</sequence>
<dbReference type="InterPro" id="IPR039424">
    <property type="entry name" value="SBP_5"/>
</dbReference>
<dbReference type="CDD" id="cd00995">
    <property type="entry name" value="PBP2_NikA_DppA_OppA_like"/>
    <property type="match status" value="1"/>
</dbReference>
<protein>
    <submittedName>
        <fullName evidence="2">ABC transporter substrate-binding protein</fullName>
    </submittedName>
</protein>
<evidence type="ECO:0000313" key="2">
    <source>
        <dbReference type="EMBL" id="NHC15359.1"/>
    </source>
</evidence>
<dbReference type="InterPro" id="IPR000914">
    <property type="entry name" value="SBP_5_dom"/>
</dbReference>
<dbReference type="EMBL" id="JAANNP010000026">
    <property type="protein sequence ID" value="NHC15359.1"/>
    <property type="molecule type" value="Genomic_DNA"/>
</dbReference>
<evidence type="ECO:0000313" key="3">
    <source>
        <dbReference type="Proteomes" id="UP000800981"/>
    </source>
</evidence>
<dbReference type="PANTHER" id="PTHR30290:SF83">
    <property type="entry name" value="ABC TRANSPORTER SUBSTRATE-BINDING PROTEIN"/>
    <property type="match status" value="1"/>
</dbReference>
<proteinExistence type="predicted"/>
<dbReference type="PANTHER" id="PTHR30290">
    <property type="entry name" value="PERIPLASMIC BINDING COMPONENT OF ABC TRANSPORTER"/>
    <property type="match status" value="1"/>
</dbReference>
<gene>
    <name evidence="2" type="ORF">G9H71_16375</name>
</gene>
<dbReference type="RefSeq" id="WP_331273057.1">
    <property type="nucleotide sequence ID" value="NZ_JAANNP010000026.1"/>
</dbReference>
<dbReference type="Gene3D" id="3.40.190.10">
    <property type="entry name" value="Periplasmic binding protein-like II"/>
    <property type="match status" value="1"/>
</dbReference>
<accession>A0ABX0H0K4</accession>
<organism evidence="2 3">
    <name type="scientific">Motilibacter deserti</name>
    <dbReference type="NCBI Taxonomy" id="2714956"/>
    <lineage>
        <taxon>Bacteria</taxon>
        <taxon>Bacillati</taxon>
        <taxon>Actinomycetota</taxon>
        <taxon>Actinomycetes</taxon>
        <taxon>Motilibacterales</taxon>
        <taxon>Motilibacteraceae</taxon>
        <taxon>Motilibacter</taxon>
    </lineage>
</organism>
<dbReference type="SUPFAM" id="SSF53850">
    <property type="entry name" value="Periplasmic binding protein-like II"/>
    <property type="match status" value="1"/>
</dbReference>
<keyword evidence="3" id="KW-1185">Reference proteome</keyword>
<name>A0ABX0H0K4_9ACTN</name>
<dbReference type="Gene3D" id="3.10.105.10">
    <property type="entry name" value="Dipeptide-binding Protein, Domain 3"/>
    <property type="match status" value="1"/>
</dbReference>
<feature type="domain" description="Solute-binding protein family 5" evidence="1">
    <location>
        <begin position="76"/>
        <end position="450"/>
    </location>
</feature>
<dbReference type="Gene3D" id="3.90.76.10">
    <property type="entry name" value="Dipeptide-binding Protein, Domain 1"/>
    <property type="match status" value="1"/>
</dbReference>
<dbReference type="InterPro" id="IPR030678">
    <property type="entry name" value="Peptide/Ni-bd"/>
</dbReference>
<evidence type="ECO:0000259" key="1">
    <source>
        <dbReference type="Pfam" id="PF00496"/>
    </source>
</evidence>
<dbReference type="Proteomes" id="UP000800981">
    <property type="component" value="Unassembled WGS sequence"/>
</dbReference>
<dbReference type="PIRSF" id="PIRSF002741">
    <property type="entry name" value="MppA"/>
    <property type="match status" value="1"/>
</dbReference>
<reference evidence="2 3" key="1">
    <citation type="submission" date="2020-03" db="EMBL/GenBank/DDBJ databases">
        <title>Two novel Motilibacter sp.</title>
        <authorList>
            <person name="Liu S."/>
        </authorList>
    </citation>
    <scope>NUCLEOTIDE SEQUENCE [LARGE SCALE GENOMIC DNA]</scope>
    <source>
        <strain evidence="2 3">E257</strain>
    </source>
</reference>
<comment type="caution">
    <text evidence="2">The sequence shown here is derived from an EMBL/GenBank/DDBJ whole genome shotgun (WGS) entry which is preliminary data.</text>
</comment>
<dbReference type="Pfam" id="PF00496">
    <property type="entry name" value="SBP_bac_5"/>
    <property type="match status" value="1"/>
</dbReference>